<organism evidence="3 4">
    <name type="scientific">Staphylococcus kloosii</name>
    <dbReference type="NCBI Taxonomy" id="29384"/>
    <lineage>
        <taxon>Bacteria</taxon>
        <taxon>Bacillati</taxon>
        <taxon>Bacillota</taxon>
        <taxon>Bacilli</taxon>
        <taxon>Bacillales</taxon>
        <taxon>Staphylococcaceae</taxon>
        <taxon>Staphylococcus</taxon>
    </lineage>
</organism>
<dbReference type="Proteomes" id="UP000075418">
    <property type="component" value="Unassembled WGS sequence"/>
</dbReference>
<proteinExistence type="predicted"/>
<name>A0A151A6K3_9STAP</name>
<evidence type="ECO:0000256" key="1">
    <source>
        <dbReference type="SAM" id="MobiDB-lite"/>
    </source>
</evidence>
<comment type="caution">
    <text evidence="3">The sequence shown here is derived from an EMBL/GenBank/DDBJ whole genome shotgun (WGS) entry which is preliminary data.</text>
</comment>
<reference evidence="3 4" key="1">
    <citation type="submission" date="2016-02" db="EMBL/GenBank/DDBJ databases">
        <title>Draft genome sequence of hydrocarbon degrading Staphylococcus saprophyticus Strain CNV2, isolated from crude-oil contaminated soil from Noonmati Oil Refinery, Guwahati, Assam, India.</title>
        <authorList>
            <person name="Mukherjee A."/>
            <person name="Chettri B."/>
            <person name="Langpoklakpam J."/>
            <person name="Singh A.K."/>
            <person name="Chattopadhyay D.J."/>
        </authorList>
    </citation>
    <scope>NUCLEOTIDE SEQUENCE [LARGE SCALE GENOMIC DNA]</scope>
    <source>
        <strain evidence="3 4">CNV2</strain>
    </source>
</reference>
<evidence type="ECO:0000256" key="2">
    <source>
        <dbReference type="SAM" id="Phobius"/>
    </source>
</evidence>
<feature type="region of interest" description="Disordered" evidence="1">
    <location>
        <begin position="1"/>
        <end position="22"/>
    </location>
</feature>
<gene>
    <name evidence="3" type="ORF">A0131_09850</name>
</gene>
<protein>
    <submittedName>
        <fullName evidence="3">Uncharacterized protein</fullName>
    </submittedName>
</protein>
<keyword evidence="2" id="KW-1133">Transmembrane helix</keyword>
<dbReference type="RefSeq" id="WP_061855216.1">
    <property type="nucleotide sequence ID" value="NZ_JAIEWX010000001.1"/>
</dbReference>
<keyword evidence="2" id="KW-0472">Membrane</keyword>
<dbReference type="EMBL" id="LUGM01000002">
    <property type="protein sequence ID" value="KYH15071.1"/>
    <property type="molecule type" value="Genomic_DNA"/>
</dbReference>
<sequence length="72" mass="8318">MHQNDKQEILEPGDKNYKDNDHFSNQYDNHTIKGHTRVFNCGCFPLSIGCVGLIIIIIAVFHFVSYLFSLLF</sequence>
<keyword evidence="2" id="KW-0812">Transmembrane</keyword>
<accession>A0A151A6K3</accession>
<evidence type="ECO:0000313" key="4">
    <source>
        <dbReference type="Proteomes" id="UP000075418"/>
    </source>
</evidence>
<dbReference type="AlphaFoldDB" id="A0A151A6K3"/>
<feature type="transmembrane region" description="Helical" evidence="2">
    <location>
        <begin position="43"/>
        <end position="68"/>
    </location>
</feature>
<evidence type="ECO:0000313" key="3">
    <source>
        <dbReference type="EMBL" id="KYH15071.1"/>
    </source>
</evidence>